<feature type="non-terminal residue" evidence="2">
    <location>
        <position position="735"/>
    </location>
</feature>
<organism evidence="2 3">
    <name type="scientific">Elysia chlorotica</name>
    <name type="common">Eastern emerald elysia</name>
    <name type="synonym">Sea slug</name>
    <dbReference type="NCBI Taxonomy" id="188477"/>
    <lineage>
        <taxon>Eukaryota</taxon>
        <taxon>Metazoa</taxon>
        <taxon>Spiralia</taxon>
        <taxon>Lophotrochozoa</taxon>
        <taxon>Mollusca</taxon>
        <taxon>Gastropoda</taxon>
        <taxon>Heterobranchia</taxon>
        <taxon>Euthyneura</taxon>
        <taxon>Panpulmonata</taxon>
        <taxon>Sacoglossa</taxon>
        <taxon>Placobranchoidea</taxon>
        <taxon>Plakobranchidae</taxon>
        <taxon>Elysia</taxon>
    </lineage>
</organism>
<dbReference type="Proteomes" id="UP000271974">
    <property type="component" value="Unassembled WGS sequence"/>
</dbReference>
<evidence type="ECO:0000313" key="3">
    <source>
        <dbReference type="Proteomes" id="UP000271974"/>
    </source>
</evidence>
<dbReference type="OrthoDB" id="2104158at2759"/>
<keyword evidence="3" id="KW-1185">Reference proteome</keyword>
<dbReference type="PANTHER" id="PTHR33487">
    <property type="entry name" value="CILIA- AND FLAGELLA-ASSOCIATED PROTEIN 54"/>
    <property type="match status" value="1"/>
</dbReference>
<dbReference type="Pfam" id="PF14858">
    <property type="entry name" value="CFAP54_N"/>
    <property type="match status" value="1"/>
</dbReference>
<dbReference type="EMBL" id="RQTK01000228">
    <property type="protein sequence ID" value="RUS83829.1"/>
    <property type="molecule type" value="Genomic_DNA"/>
</dbReference>
<dbReference type="STRING" id="188477.A0A433TQE4"/>
<gene>
    <name evidence="2" type="ORF">EGW08_008410</name>
</gene>
<comment type="caution">
    <text evidence="2">The sequence shown here is derived from an EMBL/GenBank/DDBJ whole genome shotgun (WGS) entry which is preliminary data.</text>
</comment>
<dbReference type="GO" id="GO:0060271">
    <property type="term" value="P:cilium assembly"/>
    <property type="evidence" value="ECO:0007669"/>
    <property type="project" value="TreeGrafter"/>
</dbReference>
<evidence type="ECO:0000256" key="1">
    <source>
        <dbReference type="SAM" id="MobiDB-lite"/>
    </source>
</evidence>
<proteinExistence type="predicted"/>
<dbReference type="InterPro" id="IPR027912">
    <property type="entry name" value="CFAP54"/>
</dbReference>
<dbReference type="AlphaFoldDB" id="A0A433TQE4"/>
<evidence type="ECO:0000313" key="2">
    <source>
        <dbReference type="EMBL" id="RUS83829.1"/>
    </source>
</evidence>
<accession>A0A433TQE4</accession>
<feature type="region of interest" description="Disordered" evidence="1">
    <location>
        <begin position="512"/>
        <end position="554"/>
    </location>
</feature>
<name>A0A433TQE4_ELYCH</name>
<protein>
    <submittedName>
        <fullName evidence="2">Uncharacterized protein</fullName>
    </submittedName>
</protein>
<reference evidence="2 3" key="1">
    <citation type="submission" date="2019-01" db="EMBL/GenBank/DDBJ databases">
        <title>A draft genome assembly of the solar-powered sea slug Elysia chlorotica.</title>
        <authorList>
            <person name="Cai H."/>
            <person name="Li Q."/>
            <person name="Fang X."/>
            <person name="Li J."/>
            <person name="Curtis N.E."/>
            <person name="Altenburger A."/>
            <person name="Shibata T."/>
            <person name="Feng M."/>
            <person name="Maeda T."/>
            <person name="Schwartz J.A."/>
            <person name="Shigenobu S."/>
            <person name="Lundholm N."/>
            <person name="Nishiyama T."/>
            <person name="Yang H."/>
            <person name="Hasebe M."/>
            <person name="Li S."/>
            <person name="Pierce S.K."/>
            <person name="Wang J."/>
        </authorList>
    </citation>
    <scope>NUCLEOTIDE SEQUENCE [LARGE SCALE GENOMIC DNA]</scope>
    <source>
        <strain evidence="2">EC2010</strain>
        <tissue evidence="2">Whole organism of an adult</tissue>
    </source>
</reference>
<feature type="compositionally biased region" description="Low complexity" evidence="1">
    <location>
        <begin position="535"/>
        <end position="546"/>
    </location>
</feature>
<sequence>MSSILNNAAVAAVTRGQPSTYYLRDNRPNPVLQALDQELKLFAGYMKKRAAPGYTKPTDESHARPADTLFELWNKYEPRLPPHYYQEKLLEIGDYLVSINEYKLALWQCYERYLLTFGDVNVEEISDVDTFRNTFFPEGFDAENAGLTFRALMGKSISMYQVVKLSDPKLQNKQSIEKCVQILSFLRLVTQVVLPKETLCWLVYNGTVHIYSMSRHLMALGHSARVLEYLLWASMCMETSVPLLGVRYLKWRATLYTAVCQCYYDCKAGDQAEKFARRGLTKISELSHLEGMSSNKDTASTEVSFRTATVRMALMVFKRSVFETRRKPKGLLRPKTRANLKDALNLPWPRTPTEKLLADMFDGGSAQFLAILESLSDSNRRILQTSPPAPDNEPEILDVFLELIMAAQEILAGGAGNRVTGASKAQMVLGAAPLTTVIPRGSLMVMAARGEEGVPLDAVIQLLKLAYNYEHLDVFENLMEPVLGMIKECDEERYRWDVKALELLKAMGRMGSGRRAKKQQTVQEEEDSEKPAPPAASAAQTAAPQKSKGKEKAPVFIPAEPEESASLKSAISGDDLINVADVLMSIVAGPYKPDQIEIDIVVDATMFLWTKCKLVFQKYQTGSVDNPRFLQKMDNPTKNIWELPYTFDIPKDDEETDDEFIKPFTKKKATQGWMHLLDTVHQALGWCGLSSVDPALTAEVVLRLAMVYESSAQLDSTDGKGLETFLTQDFITPRS</sequence>
<dbReference type="PANTHER" id="PTHR33487:SF1">
    <property type="entry name" value="CILIA- AND FLAGELLA-ASSOCIATED PROTEIN 54"/>
    <property type="match status" value="1"/>
</dbReference>